<comment type="caution">
    <text evidence="9">The sequence shown here is derived from an EMBL/GenBank/DDBJ whole genome shotgun (WGS) entry which is preliminary data.</text>
</comment>
<organism evidence="9 10">
    <name type="scientific">Rhizoclosmatium globosum</name>
    <dbReference type="NCBI Taxonomy" id="329046"/>
    <lineage>
        <taxon>Eukaryota</taxon>
        <taxon>Fungi</taxon>
        <taxon>Fungi incertae sedis</taxon>
        <taxon>Chytridiomycota</taxon>
        <taxon>Chytridiomycota incertae sedis</taxon>
        <taxon>Chytridiomycetes</taxon>
        <taxon>Chytridiales</taxon>
        <taxon>Chytriomycetaceae</taxon>
        <taxon>Rhizoclosmatium</taxon>
    </lineage>
</organism>
<keyword evidence="4 8" id="KW-0805">Transcription regulation</keyword>
<dbReference type="InterPro" id="IPR019095">
    <property type="entry name" value="Mediator_Med18"/>
</dbReference>
<evidence type="ECO:0000256" key="4">
    <source>
        <dbReference type="ARBA" id="ARBA00023015"/>
    </source>
</evidence>
<dbReference type="GO" id="GO:0016592">
    <property type="term" value="C:mediator complex"/>
    <property type="evidence" value="ECO:0007669"/>
    <property type="project" value="InterPro"/>
</dbReference>
<keyword evidence="5 8" id="KW-0804">Transcription</keyword>
<evidence type="ECO:0000256" key="1">
    <source>
        <dbReference type="ARBA" id="ARBA00004123"/>
    </source>
</evidence>
<comment type="similarity">
    <text evidence="2 8">Belongs to the Mediator complex subunit 18 family.</text>
</comment>
<dbReference type="PANTHER" id="PTHR13321:SF2">
    <property type="entry name" value="MEDIATOR OF RNA POLYMERASE II TRANSCRIPTION SUBUNIT 18"/>
    <property type="match status" value="1"/>
</dbReference>
<protein>
    <recommendedName>
        <fullName evidence="3 8">Mediator of RNA polymerase II transcription subunit 18</fullName>
    </recommendedName>
    <alternativeName>
        <fullName evidence="7 8">Mediator complex subunit 18</fullName>
    </alternativeName>
</protein>
<comment type="subunit">
    <text evidence="8">Component of the Mediator complex.</text>
</comment>
<evidence type="ECO:0000256" key="7">
    <source>
        <dbReference type="ARBA" id="ARBA00032012"/>
    </source>
</evidence>
<dbReference type="STRING" id="329046.A0A1Y2D4F4"/>
<evidence type="ECO:0000256" key="3">
    <source>
        <dbReference type="ARBA" id="ARBA00019612"/>
    </source>
</evidence>
<keyword evidence="10" id="KW-1185">Reference proteome</keyword>
<evidence type="ECO:0000313" key="9">
    <source>
        <dbReference type="EMBL" id="ORY53475.1"/>
    </source>
</evidence>
<reference evidence="9 10" key="1">
    <citation type="submission" date="2016-07" db="EMBL/GenBank/DDBJ databases">
        <title>Pervasive Adenine N6-methylation of Active Genes in Fungi.</title>
        <authorList>
            <consortium name="DOE Joint Genome Institute"/>
            <person name="Mondo S.J."/>
            <person name="Dannebaum R.O."/>
            <person name="Kuo R.C."/>
            <person name="Labutti K."/>
            <person name="Haridas S."/>
            <person name="Kuo A."/>
            <person name="Salamov A."/>
            <person name="Ahrendt S.R."/>
            <person name="Lipzen A."/>
            <person name="Sullivan W."/>
            <person name="Andreopoulos W.B."/>
            <person name="Clum A."/>
            <person name="Lindquist E."/>
            <person name="Daum C."/>
            <person name="Ramamoorthy G.K."/>
            <person name="Gryganskyi A."/>
            <person name="Culley D."/>
            <person name="Magnuson J.K."/>
            <person name="James T.Y."/>
            <person name="O'Malley M.A."/>
            <person name="Stajich J.E."/>
            <person name="Spatafora J.W."/>
            <person name="Visel A."/>
            <person name="Grigoriev I.V."/>
        </authorList>
    </citation>
    <scope>NUCLEOTIDE SEQUENCE [LARGE SCALE GENOMIC DNA]</scope>
    <source>
        <strain evidence="9 10">JEL800</strain>
    </source>
</reference>
<dbReference type="GO" id="GO:0006357">
    <property type="term" value="P:regulation of transcription by RNA polymerase II"/>
    <property type="evidence" value="ECO:0007669"/>
    <property type="project" value="InterPro"/>
</dbReference>
<dbReference type="GO" id="GO:0070847">
    <property type="term" value="C:core mediator complex"/>
    <property type="evidence" value="ECO:0007669"/>
    <property type="project" value="TreeGrafter"/>
</dbReference>
<dbReference type="PANTHER" id="PTHR13321">
    <property type="entry name" value="MEDIATOR OF RNA POLYMERASE II TRANSCRIPTION, SUBUNIT 18"/>
    <property type="match status" value="1"/>
</dbReference>
<evidence type="ECO:0000256" key="6">
    <source>
        <dbReference type="ARBA" id="ARBA00023242"/>
    </source>
</evidence>
<keyword evidence="8" id="KW-0010">Activator</keyword>
<evidence type="ECO:0000256" key="2">
    <source>
        <dbReference type="ARBA" id="ARBA00009814"/>
    </source>
</evidence>
<dbReference type="EMBL" id="MCGO01000001">
    <property type="protein sequence ID" value="ORY53475.1"/>
    <property type="molecule type" value="Genomic_DNA"/>
</dbReference>
<gene>
    <name evidence="8" type="primary">MED18</name>
    <name evidence="9" type="ORF">BCR33DRAFT_844795</name>
</gene>
<accession>A0A1Y2D4F4</accession>
<dbReference type="Pfam" id="PF09637">
    <property type="entry name" value="Med18"/>
    <property type="match status" value="1"/>
</dbReference>
<proteinExistence type="inferred from homology"/>
<evidence type="ECO:0000256" key="5">
    <source>
        <dbReference type="ARBA" id="ARBA00023163"/>
    </source>
</evidence>
<evidence type="ECO:0000313" key="10">
    <source>
        <dbReference type="Proteomes" id="UP000193642"/>
    </source>
</evidence>
<sequence length="214" mass="23495">MSYECSLHGAVPAASVAPLIERICGLSGLAAPLVASAKLPQIAEVEMVFNERGGRGGNAPLRIRSDWCAAESSVKTLQDLKWSLLFIGQPQPPKPGQLATIRAVYEAPVMQGSVFDYLDLLDYELTLEFMRKGYRFHYGAISITISCIHKFQSKHDLSSITPLDPSGTWLVELCTERTATENIPFASEKLAQFARNLRGLVDLSIVDINKNGTR</sequence>
<dbReference type="GO" id="GO:0006369">
    <property type="term" value="P:termination of RNA polymerase II transcription"/>
    <property type="evidence" value="ECO:0007669"/>
    <property type="project" value="TreeGrafter"/>
</dbReference>
<evidence type="ECO:0000256" key="8">
    <source>
        <dbReference type="RuleBase" id="RU364150"/>
    </source>
</evidence>
<dbReference type="Proteomes" id="UP000193642">
    <property type="component" value="Unassembled WGS sequence"/>
</dbReference>
<comment type="subcellular location">
    <subcellularLocation>
        <location evidence="1 8">Nucleus</location>
    </subcellularLocation>
</comment>
<dbReference type="AlphaFoldDB" id="A0A1Y2D4F4"/>
<keyword evidence="6 8" id="KW-0539">Nucleus</keyword>
<dbReference type="GO" id="GO:0003712">
    <property type="term" value="F:transcription coregulator activity"/>
    <property type="evidence" value="ECO:0007669"/>
    <property type="project" value="InterPro"/>
</dbReference>
<name>A0A1Y2D4F4_9FUNG</name>
<comment type="function">
    <text evidence="8">Component of the Mediator complex, a coactivator involved in the regulated transcription of nearly all RNA polymerase II-dependent genes. Mediator functions as a bridge to convey information from gene-specific regulatory proteins to the basal RNA polymerase II transcription machinery. Mediator is recruited to promoters by direct interactions with regulatory proteins and serves as a scaffold for the assembly of a functional preinitiation complex with RNA polymerase II and the general transcription factors.</text>
</comment>
<dbReference type="Gene3D" id="2.40.320.10">
    <property type="entry name" value="Hypothetical Protein Pfu-838710-001"/>
    <property type="match status" value="1"/>
</dbReference>
<dbReference type="OrthoDB" id="5348092at2759"/>